<reference evidence="2" key="1">
    <citation type="submission" date="2017-03" db="EMBL/GenBank/DDBJ databases">
        <title>Phytopthora megakarya and P. palmivora, two closely related causual agents of cacao black pod achieved similar genome size and gene model numbers by different mechanisms.</title>
        <authorList>
            <person name="Ali S."/>
            <person name="Shao J."/>
            <person name="Larry D.J."/>
            <person name="Kronmiller B."/>
            <person name="Shen D."/>
            <person name="Strem M.D."/>
            <person name="Melnick R.L."/>
            <person name="Guiltinan M.J."/>
            <person name="Tyler B.M."/>
            <person name="Meinhardt L.W."/>
            <person name="Bailey B.A."/>
        </authorList>
    </citation>
    <scope>NUCLEOTIDE SEQUENCE [LARGE SCALE GENOMIC DNA]</scope>
    <source>
        <strain evidence="2">zdho120</strain>
    </source>
</reference>
<organism evidence="1 2">
    <name type="scientific">Phytophthora megakarya</name>
    <dbReference type="NCBI Taxonomy" id="4795"/>
    <lineage>
        <taxon>Eukaryota</taxon>
        <taxon>Sar</taxon>
        <taxon>Stramenopiles</taxon>
        <taxon>Oomycota</taxon>
        <taxon>Peronosporomycetes</taxon>
        <taxon>Peronosporales</taxon>
        <taxon>Peronosporaceae</taxon>
        <taxon>Phytophthora</taxon>
    </lineage>
</organism>
<protein>
    <submittedName>
        <fullName evidence="1">Uncharacterized protein</fullName>
    </submittedName>
</protein>
<sequence length="132" mass="15348">LWGRSFHGVPKEYVLPSGTIRIAWQCWCAGNPPLRLLTKHEMSSRLQRNRLSELRRMMLLIQNLLTQDEIRRAHSSTDAAGLLFEQVKTHFHLARHLQREECEDWSSYRGGHWRVSLSHNTLVAVLDCSISC</sequence>
<accession>A0A225ULG4</accession>
<dbReference type="Proteomes" id="UP000198211">
    <property type="component" value="Unassembled WGS sequence"/>
</dbReference>
<dbReference type="EMBL" id="NBNE01015375">
    <property type="protein sequence ID" value="OWY93823.1"/>
    <property type="molecule type" value="Genomic_DNA"/>
</dbReference>
<gene>
    <name evidence="1" type="ORF">PHMEG_00036630</name>
</gene>
<evidence type="ECO:0000313" key="1">
    <source>
        <dbReference type="EMBL" id="OWY93823.1"/>
    </source>
</evidence>
<dbReference type="AlphaFoldDB" id="A0A225ULG4"/>
<evidence type="ECO:0000313" key="2">
    <source>
        <dbReference type="Proteomes" id="UP000198211"/>
    </source>
</evidence>
<proteinExistence type="predicted"/>
<keyword evidence="2" id="KW-1185">Reference proteome</keyword>
<name>A0A225ULG4_9STRA</name>
<comment type="caution">
    <text evidence="1">The sequence shown here is derived from an EMBL/GenBank/DDBJ whole genome shotgun (WGS) entry which is preliminary data.</text>
</comment>
<feature type="non-terminal residue" evidence="1">
    <location>
        <position position="1"/>
    </location>
</feature>